<dbReference type="KEGG" id="pms:KNP414_03302"/>
<dbReference type="AlphaFoldDB" id="F8FFE2"/>
<evidence type="ECO:0000313" key="2">
    <source>
        <dbReference type="EMBL" id="AEI41860.1"/>
    </source>
</evidence>
<gene>
    <name evidence="2" type="ordered locus">KNP414_03302</name>
</gene>
<protein>
    <submittedName>
        <fullName evidence="2">Uncharacterized protein</fullName>
    </submittedName>
</protein>
<keyword evidence="1" id="KW-0472">Membrane</keyword>
<dbReference type="EMBL" id="CP002869">
    <property type="protein sequence ID" value="AEI41860.1"/>
    <property type="molecule type" value="Genomic_DNA"/>
</dbReference>
<dbReference type="HOGENOM" id="CLU_2539392_0_0_9"/>
<evidence type="ECO:0000313" key="3">
    <source>
        <dbReference type="Proteomes" id="UP000006620"/>
    </source>
</evidence>
<proteinExistence type="predicted"/>
<feature type="transmembrane region" description="Helical" evidence="1">
    <location>
        <begin position="61"/>
        <end position="82"/>
    </location>
</feature>
<name>F8FFE2_PAEMK</name>
<reference evidence="2 3" key="2">
    <citation type="journal article" date="2013" name="Genome Announc.">
        <title>Genome Sequence of Growth-Improving Paenibacillus mucilaginosus Strain KNP414.</title>
        <authorList>
            <person name="Lu J.J."/>
            <person name="Wang J.F."/>
            <person name="Hu X.F."/>
        </authorList>
    </citation>
    <scope>NUCLEOTIDE SEQUENCE [LARGE SCALE GENOMIC DNA]</scope>
    <source>
        <strain evidence="2 3">KNP414</strain>
    </source>
</reference>
<keyword evidence="1" id="KW-0812">Transmembrane</keyword>
<accession>F8FFE2</accession>
<sequence length="83" mass="9666">MALVKDSTSHKELEIMHQSIWRELENREESFARQFLNREMEELLKGTREISIKSYLSVKEFLTAALAGISFVLIMTLIILQLP</sequence>
<organism evidence="2 3">
    <name type="scientific">Paenibacillus mucilaginosus (strain KNP414)</name>
    <dbReference type="NCBI Taxonomy" id="1036673"/>
    <lineage>
        <taxon>Bacteria</taxon>
        <taxon>Bacillati</taxon>
        <taxon>Bacillota</taxon>
        <taxon>Bacilli</taxon>
        <taxon>Bacillales</taxon>
        <taxon>Paenibacillaceae</taxon>
        <taxon>Paenibacillus</taxon>
    </lineage>
</organism>
<keyword evidence="1" id="KW-1133">Transmembrane helix</keyword>
<evidence type="ECO:0000256" key="1">
    <source>
        <dbReference type="SAM" id="Phobius"/>
    </source>
</evidence>
<dbReference type="Proteomes" id="UP000006620">
    <property type="component" value="Chromosome"/>
</dbReference>
<dbReference type="RefSeq" id="WP_013917019.1">
    <property type="nucleotide sequence ID" value="NC_015690.1"/>
</dbReference>
<dbReference type="PATRIC" id="fig|1036673.3.peg.3040"/>
<reference evidence="3" key="1">
    <citation type="submission" date="2011-06" db="EMBL/GenBank/DDBJ databases">
        <title>Complete genome sequence of Paenibacillus mucilaginosus KNP414.</title>
        <authorList>
            <person name="Wang J."/>
            <person name="Hu S."/>
            <person name="Hu X."/>
            <person name="Zhang B."/>
            <person name="Dong D."/>
            <person name="Zhang S."/>
            <person name="Zhao K."/>
            <person name="Wu D."/>
        </authorList>
    </citation>
    <scope>NUCLEOTIDE SEQUENCE [LARGE SCALE GENOMIC DNA]</scope>
    <source>
        <strain evidence="3">KNP414</strain>
    </source>
</reference>